<dbReference type="EMBL" id="VSSQ01000416">
    <property type="protein sequence ID" value="MPL94134.1"/>
    <property type="molecule type" value="Genomic_DNA"/>
</dbReference>
<comment type="caution">
    <text evidence="2">The sequence shown here is derived from an EMBL/GenBank/DDBJ whole genome shotgun (WGS) entry which is preliminary data.</text>
</comment>
<dbReference type="InterPro" id="IPR025665">
    <property type="entry name" value="Beta-barrel_OMP_2"/>
</dbReference>
<proteinExistence type="predicted"/>
<gene>
    <name evidence="2" type="ORF">SDC9_40282</name>
</gene>
<accession>A0A644VRV8</accession>
<protein>
    <recommendedName>
        <fullName evidence="1">Outer membrane protein beta-barrel domain-containing protein</fullName>
    </recommendedName>
</protein>
<reference evidence="2" key="1">
    <citation type="submission" date="2019-08" db="EMBL/GenBank/DDBJ databases">
        <authorList>
            <person name="Kucharzyk K."/>
            <person name="Murdoch R.W."/>
            <person name="Higgins S."/>
            <person name="Loffler F."/>
        </authorList>
    </citation>
    <scope>NUCLEOTIDE SEQUENCE</scope>
</reference>
<dbReference type="AlphaFoldDB" id="A0A644VRV8"/>
<sequence>MQQRAQYKITGVISILFIFLSFADAQNNKFQSETYIGITGGPNASMVYFRPQVVQDFLFAYQGGLTVRYINEKSLGLQAEINYTQRGWSEKDKSFVKRLDYIEVPFLTHVYFGDKARFFFNIGPKIGYLLHETVIQNVNPASTNEQHVQPIQNKFDYGLALGLGCMFKIKKQLIQLEGRGNFSASDLFSNDRKDYFDNSNLIHGSVTLGWLIQVK</sequence>
<dbReference type="Pfam" id="PF13568">
    <property type="entry name" value="OMP_b-brl_2"/>
    <property type="match status" value="1"/>
</dbReference>
<feature type="domain" description="Outer membrane protein beta-barrel" evidence="1">
    <location>
        <begin position="25"/>
        <end position="188"/>
    </location>
</feature>
<evidence type="ECO:0000259" key="1">
    <source>
        <dbReference type="Pfam" id="PF13568"/>
    </source>
</evidence>
<name>A0A644VRV8_9ZZZZ</name>
<organism evidence="2">
    <name type="scientific">bioreactor metagenome</name>
    <dbReference type="NCBI Taxonomy" id="1076179"/>
    <lineage>
        <taxon>unclassified sequences</taxon>
        <taxon>metagenomes</taxon>
        <taxon>ecological metagenomes</taxon>
    </lineage>
</organism>
<evidence type="ECO:0000313" key="2">
    <source>
        <dbReference type="EMBL" id="MPL94134.1"/>
    </source>
</evidence>